<proteinExistence type="predicted"/>
<name>A0ABY6A289_9BURK</name>
<accession>A0ABY6A289</accession>
<feature type="compositionally biased region" description="Basic and acidic residues" evidence="1">
    <location>
        <begin position="78"/>
        <end position="91"/>
    </location>
</feature>
<keyword evidence="3" id="KW-1185">Reference proteome</keyword>
<evidence type="ECO:0000256" key="1">
    <source>
        <dbReference type="SAM" id="MobiDB-lite"/>
    </source>
</evidence>
<evidence type="ECO:0000313" key="3">
    <source>
        <dbReference type="Proteomes" id="UP001058290"/>
    </source>
</evidence>
<evidence type="ECO:0000313" key="2">
    <source>
        <dbReference type="EMBL" id="UXC20059.1"/>
    </source>
</evidence>
<protein>
    <recommendedName>
        <fullName evidence="4">Helix-turn-helix domain-containing protein</fullName>
    </recommendedName>
</protein>
<dbReference type="EMBL" id="CP104377">
    <property type="protein sequence ID" value="UXC20059.1"/>
    <property type="molecule type" value="Genomic_DNA"/>
</dbReference>
<dbReference type="RefSeq" id="WP_260719870.1">
    <property type="nucleotide sequence ID" value="NZ_CP104377.1"/>
</dbReference>
<feature type="region of interest" description="Disordered" evidence="1">
    <location>
        <begin position="56"/>
        <end position="126"/>
    </location>
</feature>
<sequence length="126" mass="14332">MPMPRTKRAQILAHIQSLGEDEFDGPSLANVLDIKLVTVNEYLGVLHQRKQVHITGWPPSGRTTQLSTRVYRMGPGEDTPRPKQSPADRKASNAAYYQKWLQRQKEEPKNQYKGSPTSVFDLAHHL</sequence>
<dbReference type="Proteomes" id="UP001058290">
    <property type="component" value="Chromosome"/>
</dbReference>
<evidence type="ECO:0008006" key="4">
    <source>
        <dbReference type="Google" id="ProtNLM"/>
    </source>
</evidence>
<reference evidence="2" key="1">
    <citation type="submission" date="2022-09" db="EMBL/GenBank/DDBJ databases">
        <title>Bacterial diversity in gut of crayfish and pufferfish.</title>
        <authorList>
            <person name="Huang Y."/>
        </authorList>
    </citation>
    <scope>NUCLEOTIDE SEQUENCE</scope>
    <source>
        <strain evidence="2">PR12</strain>
    </source>
</reference>
<gene>
    <name evidence="2" type="ORF">N4T19_08105</name>
</gene>
<organism evidence="2 3">
    <name type="scientific">Comamonas squillarum</name>
    <dbReference type="NCBI Taxonomy" id="2977320"/>
    <lineage>
        <taxon>Bacteria</taxon>
        <taxon>Pseudomonadati</taxon>
        <taxon>Pseudomonadota</taxon>
        <taxon>Betaproteobacteria</taxon>
        <taxon>Burkholderiales</taxon>
        <taxon>Comamonadaceae</taxon>
        <taxon>Comamonas</taxon>
    </lineage>
</organism>